<accession>A0ABU9G9L6</accession>
<evidence type="ECO:0000256" key="3">
    <source>
        <dbReference type="ARBA" id="ARBA00022884"/>
    </source>
</evidence>
<sequence length="59" mass="6675">RIGIDVQDEYSVGRDFVGDIATSVTNTFIVHARKAILQGLSPKENREVPTLKYDYVHQL</sequence>
<organism evidence="4 5">
    <name type="scientific">Marinomonas arenicola</name>
    <dbReference type="NCBI Taxonomy" id="569601"/>
    <lineage>
        <taxon>Bacteria</taxon>
        <taxon>Pseudomonadati</taxon>
        <taxon>Pseudomonadota</taxon>
        <taxon>Gammaproteobacteria</taxon>
        <taxon>Oceanospirillales</taxon>
        <taxon>Oceanospirillaceae</taxon>
        <taxon>Marinomonas</taxon>
    </lineage>
</organism>
<dbReference type="InterPro" id="IPR004653">
    <property type="entry name" value="DusA"/>
</dbReference>
<keyword evidence="1" id="KW-0820">tRNA-binding</keyword>
<evidence type="ECO:0000256" key="1">
    <source>
        <dbReference type="ARBA" id="ARBA00022555"/>
    </source>
</evidence>
<dbReference type="EMBL" id="JBAKAR010000396">
    <property type="protein sequence ID" value="MEL0615160.1"/>
    <property type="molecule type" value="Genomic_DNA"/>
</dbReference>
<reference evidence="4 5" key="1">
    <citation type="submission" date="2024-02" db="EMBL/GenBank/DDBJ databases">
        <title>Bacteria isolated from the canopy kelp, Nereocystis luetkeana.</title>
        <authorList>
            <person name="Pfister C.A."/>
            <person name="Younker I.T."/>
            <person name="Light S.H."/>
        </authorList>
    </citation>
    <scope>NUCLEOTIDE SEQUENCE [LARGE SCALE GENOMIC DNA]</scope>
    <source>
        <strain evidence="4 5">TI.4.07</strain>
    </source>
</reference>
<protein>
    <submittedName>
        <fullName evidence="4">tRNA dihydrouridine(20/20a) synthase DusA</fullName>
    </submittedName>
</protein>
<dbReference type="PANTHER" id="PTHR42907:SF1">
    <property type="entry name" value="FMN-LINKED OXIDOREDUCTASES SUPERFAMILY PROTEIN"/>
    <property type="match status" value="1"/>
</dbReference>
<dbReference type="Gene3D" id="3.20.20.70">
    <property type="entry name" value="Aldolase class I"/>
    <property type="match status" value="1"/>
</dbReference>
<dbReference type="Proteomes" id="UP001379949">
    <property type="component" value="Unassembled WGS sequence"/>
</dbReference>
<proteinExistence type="predicted"/>
<keyword evidence="2" id="KW-0521">NADP</keyword>
<gene>
    <name evidence="4" type="ORF">V6242_18705</name>
</gene>
<dbReference type="InterPro" id="IPR013785">
    <property type="entry name" value="Aldolase_TIM"/>
</dbReference>
<dbReference type="PANTHER" id="PTHR42907">
    <property type="entry name" value="FMN-LINKED OXIDOREDUCTASES SUPERFAMILY PROTEIN"/>
    <property type="match status" value="1"/>
</dbReference>
<evidence type="ECO:0000256" key="2">
    <source>
        <dbReference type="ARBA" id="ARBA00022857"/>
    </source>
</evidence>
<comment type="caution">
    <text evidence="4">The sequence shown here is derived from an EMBL/GenBank/DDBJ whole genome shotgun (WGS) entry which is preliminary data.</text>
</comment>
<feature type="non-terminal residue" evidence="4">
    <location>
        <position position="1"/>
    </location>
</feature>
<keyword evidence="5" id="KW-1185">Reference proteome</keyword>
<keyword evidence="3" id="KW-0694">RNA-binding</keyword>
<evidence type="ECO:0000313" key="5">
    <source>
        <dbReference type="Proteomes" id="UP001379949"/>
    </source>
</evidence>
<evidence type="ECO:0000313" key="4">
    <source>
        <dbReference type="EMBL" id="MEL0615160.1"/>
    </source>
</evidence>
<name>A0ABU9G9L6_9GAMM</name>